<dbReference type="OrthoDB" id="1523128at2"/>
<reference evidence="3 4" key="1">
    <citation type="submission" date="2018-05" db="EMBL/GenBank/DDBJ databases">
        <title>Complete genome sequence of Arcticibacterium luteifluviistationis SM1504T, a cytophagaceae bacterium isolated from Arctic surface seawater.</title>
        <authorList>
            <person name="Li Y."/>
            <person name="Qin Q.-L."/>
        </authorList>
    </citation>
    <scope>NUCLEOTIDE SEQUENCE [LARGE SCALE GENOMIC DNA]</scope>
    <source>
        <strain evidence="3 4">SM1504</strain>
    </source>
</reference>
<dbReference type="GO" id="GO:0003677">
    <property type="term" value="F:DNA binding"/>
    <property type="evidence" value="ECO:0007669"/>
    <property type="project" value="InterPro"/>
</dbReference>
<keyword evidence="4" id="KW-1185">Reference proteome</keyword>
<dbReference type="Pfam" id="PF13374">
    <property type="entry name" value="TPR_10"/>
    <property type="match status" value="1"/>
</dbReference>
<dbReference type="KEGG" id="als:DJ013_15030"/>
<evidence type="ECO:0000256" key="1">
    <source>
        <dbReference type="SAM" id="Coils"/>
    </source>
</evidence>
<gene>
    <name evidence="3" type="ORF">DJ013_15030</name>
</gene>
<dbReference type="Pfam" id="PF13424">
    <property type="entry name" value="TPR_12"/>
    <property type="match status" value="1"/>
</dbReference>
<feature type="transmembrane region" description="Helical" evidence="2">
    <location>
        <begin position="367"/>
        <end position="386"/>
    </location>
</feature>
<dbReference type="InterPro" id="IPR019734">
    <property type="entry name" value="TPR_rpt"/>
</dbReference>
<dbReference type="Gene3D" id="1.25.40.10">
    <property type="entry name" value="Tetratricopeptide repeat domain"/>
    <property type="match status" value="1"/>
</dbReference>
<dbReference type="AlphaFoldDB" id="A0A2Z4GDJ2"/>
<dbReference type="SMART" id="SM00028">
    <property type="entry name" value="TPR"/>
    <property type="match status" value="4"/>
</dbReference>
<keyword evidence="2" id="KW-0812">Transmembrane</keyword>
<dbReference type="InterPro" id="IPR016032">
    <property type="entry name" value="Sig_transdc_resp-reg_C-effctor"/>
</dbReference>
<evidence type="ECO:0000313" key="4">
    <source>
        <dbReference type="Proteomes" id="UP000249873"/>
    </source>
</evidence>
<keyword evidence="2" id="KW-1133">Transmembrane helix</keyword>
<evidence type="ECO:0000313" key="3">
    <source>
        <dbReference type="EMBL" id="AWV99402.1"/>
    </source>
</evidence>
<dbReference type="InterPro" id="IPR011990">
    <property type="entry name" value="TPR-like_helical_dom_sf"/>
</dbReference>
<sequence>MFLLANMKFRIWLLLLLLNHGLLFAQNQSKIDSLKSAFRSQLPSLEKAQLSLDIVKFYSRNNSDSTAKYLEVSKNAVTKYGTKSMQARNRLNFANYLQNRGDFDQSIKVNQEAIDLYERIKNDQGLGSAYNTLGLTFKKIGRDKKGLKSVLDKALQYSLLSKEYYQKANDTNGLLSIYSNLGIIYRSLHRFPEAEKSYLDGLAIAEKAGIDSYVVGVLYANLSQIYLDNYQQYDKAIGYLGKALAIYQKHEIYNSQEHVFRNLAINYTKKGDFVKANFYAEKAVEIAEKGKDPHRMVNAYTALFEAQHQAGNNKEAYDNLYFVRNLEDSIMSIEKTAIIAEADAKFESLKNEAKIQVLSKTNELNKWRIVVLLLFLMALGILYYSIHQKRGRDKLVFENEKKIEKEKLRFSEKELDIKKKELTAKVLQLAHKNEFLNSLKGEMEHLKNNVDDSVNKTSNRVSRMINRDIEGDTQWNQFSQEFSGIHQDFLTALTTKFGSFTKSEIRLISLLKMNMNSKEITSILGISDDGIRKARYRLRKKMNLEESELQSFLLGFS</sequence>
<organism evidence="3 4">
    <name type="scientific">Arcticibacterium luteifluviistationis</name>
    <dbReference type="NCBI Taxonomy" id="1784714"/>
    <lineage>
        <taxon>Bacteria</taxon>
        <taxon>Pseudomonadati</taxon>
        <taxon>Bacteroidota</taxon>
        <taxon>Cytophagia</taxon>
        <taxon>Cytophagales</taxon>
        <taxon>Leadbetterellaceae</taxon>
        <taxon>Arcticibacterium</taxon>
    </lineage>
</organism>
<feature type="coiled-coil region" evidence="1">
    <location>
        <begin position="401"/>
        <end position="456"/>
    </location>
</feature>
<keyword evidence="1" id="KW-0175">Coiled coil</keyword>
<dbReference type="EMBL" id="CP029480">
    <property type="protein sequence ID" value="AWV99402.1"/>
    <property type="molecule type" value="Genomic_DNA"/>
</dbReference>
<dbReference type="SUPFAM" id="SSF48452">
    <property type="entry name" value="TPR-like"/>
    <property type="match status" value="2"/>
</dbReference>
<keyword evidence="2" id="KW-0472">Membrane</keyword>
<accession>A0A2Z4GDJ2</accession>
<evidence type="ECO:0008006" key="5">
    <source>
        <dbReference type="Google" id="ProtNLM"/>
    </source>
</evidence>
<proteinExistence type="predicted"/>
<evidence type="ECO:0000256" key="2">
    <source>
        <dbReference type="SAM" id="Phobius"/>
    </source>
</evidence>
<dbReference type="SUPFAM" id="SSF46894">
    <property type="entry name" value="C-terminal effector domain of the bipartite response regulators"/>
    <property type="match status" value="1"/>
</dbReference>
<dbReference type="PANTHER" id="PTHR10098">
    <property type="entry name" value="RAPSYN-RELATED"/>
    <property type="match status" value="1"/>
</dbReference>
<protein>
    <recommendedName>
        <fullName evidence="5">HTH luxR-type domain-containing protein</fullName>
    </recommendedName>
</protein>
<dbReference type="GO" id="GO:0006355">
    <property type="term" value="P:regulation of DNA-templated transcription"/>
    <property type="evidence" value="ECO:0007669"/>
    <property type="project" value="InterPro"/>
</dbReference>
<dbReference type="Proteomes" id="UP000249873">
    <property type="component" value="Chromosome"/>
</dbReference>
<name>A0A2Z4GDJ2_9BACT</name>